<dbReference type="EMBL" id="JAPDNS010000002">
    <property type="protein sequence ID" value="MCW3486474.1"/>
    <property type="molecule type" value="Genomic_DNA"/>
</dbReference>
<dbReference type="RefSeq" id="WP_264733290.1">
    <property type="nucleotide sequence ID" value="NZ_JAPDNR010000001.1"/>
</dbReference>
<accession>A0ABT3IRY3</accession>
<evidence type="ECO:0000313" key="1">
    <source>
        <dbReference type="EMBL" id="MCW3486474.1"/>
    </source>
</evidence>
<proteinExistence type="predicted"/>
<name>A0ABT3IRY3_9BACT</name>
<comment type="caution">
    <text evidence="1">The sequence shown here is derived from an EMBL/GenBank/DDBJ whole genome shotgun (WGS) entry which is preliminary data.</text>
</comment>
<gene>
    <name evidence="1" type="ORF">OL497_21410</name>
</gene>
<protein>
    <submittedName>
        <fullName evidence="1">Uncharacterized protein</fullName>
    </submittedName>
</protein>
<sequence>MNDHYGIGGTEVRPDASEAMADISQNRTLFAEKLTPQAPVKPVVVEGLTSVEGVFQHYSPTVQVDFQDAAGQTVVETLAFHHLGDFGVKGMTAQSDFLRDLSAEKEQYLKIMQQLQTNKILQAALADPAARKAMLATIQCLLQELQPR</sequence>
<keyword evidence="2" id="KW-1185">Reference proteome</keyword>
<evidence type="ECO:0000313" key="2">
    <source>
        <dbReference type="Proteomes" id="UP001207742"/>
    </source>
</evidence>
<reference evidence="1 2" key="1">
    <citation type="submission" date="2022-10" db="EMBL/GenBank/DDBJ databases">
        <title>Chitinophaga nivalis PC15 sp. nov., isolated from Pyeongchang county, South Korea.</title>
        <authorList>
            <person name="Trinh H.N."/>
        </authorList>
    </citation>
    <scope>NUCLEOTIDE SEQUENCE [LARGE SCALE GENOMIC DNA]</scope>
    <source>
        <strain evidence="1 2">PC14</strain>
    </source>
</reference>
<dbReference type="Proteomes" id="UP001207742">
    <property type="component" value="Unassembled WGS sequence"/>
</dbReference>
<organism evidence="1 2">
    <name type="scientific">Chitinophaga nivalis</name>
    <dbReference type="NCBI Taxonomy" id="2991709"/>
    <lineage>
        <taxon>Bacteria</taxon>
        <taxon>Pseudomonadati</taxon>
        <taxon>Bacteroidota</taxon>
        <taxon>Chitinophagia</taxon>
        <taxon>Chitinophagales</taxon>
        <taxon>Chitinophagaceae</taxon>
        <taxon>Chitinophaga</taxon>
    </lineage>
</organism>